<evidence type="ECO:0000313" key="1">
    <source>
        <dbReference type="EMBL" id="VGO17399.1"/>
    </source>
</evidence>
<sequence>MPVFKYRLVFEDRGFYLYAHLTGEDSFAASLSYWNEIADKVRELDYRKVLVHEDLMGETDEAEIFDIMMDILPSSTGIQVAFFDENQTNAEINEFGHLIATNRGADIRIFQSLDDARNWIEQTD</sequence>
<dbReference type="EMBL" id="CAAHFG010000004">
    <property type="protein sequence ID" value="VGO17399.1"/>
    <property type="molecule type" value="Genomic_DNA"/>
</dbReference>
<protein>
    <recommendedName>
        <fullName evidence="3">STAS/SEC14 domain-containing protein</fullName>
    </recommendedName>
</protein>
<organism evidence="1 2">
    <name type="scientific">Pontiella desulfatans</name>
    <dbReference type="NCBI Taxonomy" id="2750659"/>
    <lineage>
        <taxon>Bacteria</taxon>
        <taxon>Pseudomonadati</taxon>
        <taxon>Kiritimatiellota</taxon>
        <taxon>Kiritimatiellia</taxon>
        <taxon>Kiritimatiellales</taxon>
        <taxon>Pontiellaceae</taxon>
        <taxon>Pontiella</taxon>
    </lineage>
</organism>
<dbReference type="Proteomes" id="UP000366872">
    <property type="component" value="Unassembled WGS sequence"/>
</dbReference>
<dbReference type="AlphaFoldDB" id="A0A6C2UBT7"/>
<keyword evidence="2" id="KW-1185">Reference proteome</keyword>
<reference evidence="1 2" key="1">
    <citation type="submission" date="2019-04" db="EMBL/GenBank/DDBJ databases">
        <authorList>
            <person name="Van Vliet M D."/>
        </authorList>
    </citation>
    <scope>NUCLEOTIDE SEQUENCE [LARGE SCALE GENOMIC DNA]</scope>
    <source>
        <strain evidence="1 2">F1</strain>
    </source>
</reference>
<dbReference type="RefSeq" id="WP_136082875.1">
    <property type="nucleotide sequence ID" value="NZ_CAAHFG010000004.1"/>
</dbReference>
<proteinExistence type="predicted"/>
<gene>
    <name evidence="1" type="ORF">PDESU_05995</name>
</gene>
<evidence type="ECO:0000313" key="2">
    <source>
        <dbReference type="Proteomes" id="UP000366872"/>
    </source>
</evidence>
<name>A0A6C2UBT7_PONDE</name>
<evidence type="ECO:0008006" key="3">
    <source>
        <dbReference type="Google" id="ProtNLM"/>
    </source>
</evidence>
<accession>A0A6C2UBT7</accession>